<dbReference type="Pfam" id="PF12770">
    <property type="entry name" value="CHAT"/>
    <property type="match status" value="1"/>
</dbReference>
<dbReference type="PANTHER" id="PTHR10098">
    <property type="entry name" value="RAPSYN-RELATED"/>
    <property type="match status" value="1"/>
</dbReference>
<dbReference type="InterPro" id="IPR019734">
    <property type="entry name" value="TPR_rpt"/>
</dbReference>
<dbReference type="Proteomes" id="UP000220527">
    <property type="component" value="Unassembled WGS sequence"/>
</dbReference>
<gene>
    <name evidence="2" type="ORF">CJ255_19305</name>
</gene>
<reference evidence="3" key="1">
    <citation type="submission" date="2017-08" db="EMBL/GenBank/DDBJ databases">
        <authorList>
            <person name="Grouzdev D.S."/>
            <person name="Gaisin V.A."/>
            <person name="Rysina M.S."/>
            <person name="Gorlenko V.M."/>
        </authorList>
    </citation>
    <scope>NUCLEOTIDE SEQUENCE [LARGE SCALE GENOMIC DNA]</scope>
    <source>
        <strain evidence="3">Kir15-3F</strain>
    </source>
</reference>
<evidence type="ECO:0000313" key="2">
    <source>
        <dbReference type="EMBL" id="PDW01352.1"/>
    </source>
</evidence>
<name>A0A2A6RET6_9CHLR</name>
<accession>A0A2A6RET6</accession>
<feature type="domain" description="CHAT" evidence="1">
    <location>
        <begin position="697"/>
        <end position="952"/>
    </location>
</feature>
<sequence length="959" mass="105681">MFRQLLRKGWHMQTAQLIDLICDPKRTLDEIAEAIEAQLPAEAITHELLRELRIALREASEQGLVVRGMLVGARLAPAGTASALDLYGMWVNRANMSQIDLNLLRVAAWAYRWAGDELGRAMALVNLADGLFVRDDFAAAMEAAQAALKLFEAAQHQAGIEKAKLVQANTLVELQQFDQADALFQELEASITVAYDDPDDVVRYVERLNLWACAVENLRDEFAWAQRLYQQAEALLPHTGAPTPFVGSAFRLALNQGILHQRIGRHAEARRFFEEATQLLNEGYVNRFLTDADRFDLYQEQLSLALLLDDRPWAMTFLDQLDTLLETGEGSAKQRAELLRFKAFLSEQFDQVEQLMGKAIALFRELGADLLALACYTQLAERAYEAGRNAVATHALAEAQALLAAHPSPRRQLELGRIVAQHDASMPLGERVATAQALAQAGDPLGAAALWEVVGRAYEQAAELDAAREAYAQALAAMAQARGMVRLSLHTLRLGATRRRAAERSFYLAPDAEAAFELSEQVRAQALLDELSNAGLWRLLDHEDLHEIKQAYEQLSYAQASLSLRELRGQRPIIAGSSSADIHTVQARQQAEAAYFAATQRIADAKIARVGWITGQPATRKAIQAALPPGALLVAPTLIGSEAQAELWATVLDAQGHIQRLCLADKSAWKGFTRRWQETNLLTPKGLARKEAADLALTSLYRIFFAPLEDSLTTASSLVIALDEAMPLYPLHAAFDRAHYLLERMPVSYIPSGSLLTLLHQRHATRQSASQRWVLGYDAQGEAEYAQLKGLTAELATLSQLIGGAQRHGPFSPDELLTLSQRARSLHLMAHGQFPAHGSGRFAQLITGPRRLYADDLYRTELQADLLFLDACHSGQVGPGMQGFIGAALVSGASAVIAAMWQVQYDTARPLIRSFYHHWRSGLPCAQALCRAQSDLAHTMPAGAWAHFYLTGMPELPFS</sequence>
<proteinExistence type="predicted"/>
<keyword evidence="3" id="KW-1185">Reference proteome</keyword>
<dbReference type="SUPFAM" id="SSF48452">
    <property type="entry name" value="TPR-like"/>
    <property type="match status" value="2"/>
</dbReference>
<evidence type="ECO:0000313" key="3">
    <source>
        <dbReference type="Proteomes" id="UP000220527"/>
    </source>
</evidence>
<dbReference type="SMART" id="SM00028">
    <property type="entry name" value="TPR"/>
    <property type="match status" value="3"/>
</dbReference>
<comment type="caution">
    <text evidence="2">The sequence shown here is derived from an EMBL/GenBank/DDBJ whole genome shotgun (WGS) entry which is preliminary data.</text>
</comment>
<organism evidence="2 3">
    <name type="scientific">Candidatus Viridilinea mediisalina</name>
    <dbReference type="NCBI Taxonomy" id="2024553"/>
    <lineage>
        <taxon>Bacteria</taxon>
        <taxon>Bacillati</taxon>
        <taxon>Chloroflexota</taxon>
        <taxon>Chloroflexia</taxon>
        <taxon>Chloroflexales</taxon>
        <taxon>Chloroflexineae</taxon>
        <taxon>Oscillochloridaceae</taxon>
        <taxon>Candidatus Viridilinea</taxon>
    </lineage>
</organism>
<dbReference type="AlphaFoldDB" id="A0A2A6RET6"/>
<dbReference type="InterPro" id="IPR024983">
    <property type="entry name" value="CHAT_dom"/>
</dbReference>
<evidence type="ECO:0000259" key="1">
    <source>
        <dbReference type="Pfam" id="PF12770"/>
    </source>
</evidence>
<dbReference type="OrthoDB" id="138165at2"/>
<dbReference type="PANTHER" id="PTHR10098:SF112">
    <property type="entry name" value="SLR0380 PROTEIN"/>
    <property type="match status" value="1"/>
</dbReference>
<protein>
    <recommendedName>
        <fullName evidence="1">CHAT domain-containing protein</fullName>
    </recommendedName>
</protein>
<dbReference type="EMBL" id="NQWI01000144">
    <property type="protein sequence ID" value="PDW01352.1"/>
    <property type="molecule type" value="Genomic_DNA"/>
</dbReference>
<dbReference type="Gene3D" id="1.25.40.10">
    <property type="entry name" value="Tetratricopeptide repeat domain"/>
    <property type="match status" value="1"/>
</dbReference>
<dbReference type="InterPro" id="IPR011990">
    <property type="entry name" value="TPR-like_helical_dom_sf"/>
</dbReference>